<feature type="domain" description="TonB-dependent receptor plug" evidence="15">
    <location>
        <begin position="42"/>
        <end position="145"/>
    </location>
</feature>
<keyword evidence="4" id="KW-0410">Iron transport</keyword>
<sequence>MSATSVLGLSVPAFAQDTAERADAATGDDVAGQIIVTGNRSRSTTTIAADEIQKILPGISPLKAIQTLPGVAYITADPWGNNEQNASLFIHGFSAGQLGYTLDGVPLGDQNYGNYNGLSPSRAVISENVGRVSVSTGAGELRVASTSNLGGAVETFSSDPRAKLGLEVNQTLGSYDASRTFVRFDSGDMGKGTSFYLSAVRQKARAWDFNGKQGGWQGNFKLVHDDSARRLTAYIAYSDKTEPNEDATTIYARPANAAQAYQPYTRPFLYPDFGKALSYLSATGAVPAVESVNYRNYYSDAQRTDWLVYLKDEERLTDKVTLSVQGYYHHNDGVGVVAGPITVASLPKLFGLYFPGRNLKLSTGNSGYAVRTTEYRIDRKGVLSELNIDAGNHQIAAGAWYENNSSSAYRRWYALDVNFPERYSPYIRPKGPLFTQYGSEMRTEVLQLHLQDTWTLTPRFTIEAGVKTSLQDADGFFTVQPIVGSLDGSSSALPNGRIKTENWFLPTLGGKWRFTDNEELYANVQKNLRQYQAYGAGGGAAPWSVGSQASFDFIKENGHPETSWTYEVGLRSRHSFPGSFLSGFEAQLNAYHVDFSDRLLAISPTVGGIGGGSISGGTPSLFNVGNVKTNGVDAAITLRFGSHFSLYNALSYNSSKYDSDYSVITGAATGTRLGTFTVVPTPAAGQAALPNAGIVPTGGKQVPGSPQWLNKTVATLDFQPVQLQLFGDFVGKRFATYTNDASVPSFFLLSGRAAIELGDMIGLAGAELSLNVTNITEKKGWLSVQPNAPTNTYNVYPIPPRQWFGTLKLRY</sequence>
<keyword evidence="17" id="KW-1185">Reference proteome</keyword>
<keyword evidence="7" id="KW-0408">Iron</keyword>
<keyword evidence="2 12" id="KW-0813">Transport</keyword>
<keyword evidence="9 13" id="KW-0798">TonB box</keyword>
<evidence type="ECO:0000256" key="3">
    <source>
        <dbReference type="ARBA" id="ARBA00022452"/>
    </source>
</evidence>
<evidence type="ECO:0000256" key="10">
    <source>
        <dbReference type="ARBA" id="ARBA00023136"/>
    </source>
</evidence>
<dbReference type="PANTHER" id="PTHR32552:SF89">
    <property type="entry name" value="CATECHOLATE SIDEROPHORE RECEPTOR FIU"/>
    <property type="match status" value="1"/>
</dbReference>
<evidence type="ECO:0000256" key="2">
    <source>
        <dbReference type="ARBA" id="ARBA00022448"/>
    </source>
</evidence>
<comment type="similarity">
    <text evidence="12 13">Belongs to the TonB-dependent receptor family.</text>
</comment>
<evidence type="ECO:0000256" key="6">
    <source>
        <dbReference type="ARBA" id="ARBA00022729"/>
    </source>
</evidence>
<dbReference type="Proteomes" id="UP000561459">
    <property type="component" value="Unassembled WGS sequence"/>
</dbReference>
<dbReference type="Pfam" id="PF07715">
    <property type="entry name" value="Plug"/>
    <property type="match status" value="1"/>
</dbReference>
<dbReference type="Gene3D" id="2.40.170.20">
    <property type="entry name" value="TonB-dependent receptor, beta-barrel domain"/>
    <property type="match status" value="1"/>
</dbReference>
<keyword evidence="3 12" id="KW-1134">Transmembrane beta strand</keyword>
<keyword evidence="10 12" id="KW-0472">Membrane</keyword>
<evidence type="ECO:0000256" key="4">
    <source>
        <dbReference type="ARBA" id="ARBA00022496"/>
    </source>
</evidence>
<dbReference type="GO" id="GO:0009279">
    <property type="term" value="C:cell outer membrane"/>
    <property type="evidence" value="ECO:0007669"/>
    <property type="project" value="UniProtKB-SubCell"/>
</dbReference>
<comment type="caution">
    <text evidence="16">The sequence shown here is derived from an EMBL/GenBank/DDBJ whole genome shotgun (WGS) entry which is preliminary data.</text>
</comment>
<protein>
    <recommendedName>
        <fullName evidence="18">TonB-dependent receptor</fullName>
    </recommendedName>
</protein>
<evidence type="ECO:0000256" key="7">
    <source>
        <dbReference type="ARBA" id="ARBA00023004"/>
    </source>
</evidence>
<organism evidence="16 17">
    <name type="scientific">Novosphingobium fluoreni</name>
    <dbReference type="NCBI Taxonomy" id="1391222"/>
    <lineage>
        <taxon>Bacteria</taxon>
        <taxon>Pseudomonadati</taxon>
        <taxon>Pseudomonadota</taxon>
        <taxon>Alphaproteobacteria</taxon>
        <taxon>Sphingomonadales</taxon>
        <taxon>Sphingomonadaceae</taxon>
        <taxon>Novosphingobium</taxon>
    </lineage>
</organism>
<dbReference type="RefSeq" id="WP_343055807.1">
    <property type="nucleotide sequence ID" value="NZ_JACIDY010000002.1"/>
</dbReference>
<dbReference type="EMBL" id="JACIDY010000002">
    <property type="protein sequence ID" value="MBB3939768.1"/>
    <property type="molecule type" value="Genomic_DNA"/>
</dbReference>
<dbReference type="GO" id="GO:0015344">
    <property type="term" value="F:siderophore uptake transmembrane transporter activity"/>
    <property type="evidence" value="ECO:0007669"/>
    <property type="project" value="TreeGrafter"/>
</dbReference>
<accession>A0A7W6FXY8</accession>
<keyword evidence="11 12" id="KW-0998">Cell outer membrane</keyword>
<proteinExistence type="inferred from homology"/>
<name>A0A7W6FXY8_9SPHN</name>
<evidence type="ECO:0000256" key="13">
    <source>
        <dbReference type="RuleBase" id="RU003357"/>
    </source>
</evidence>
<evidence type="ECO:0000256" key="9">
    <source>
        <dbReference type="ARBA" id="ARBA00023077"/>
    </source>
</evidence>
<evidence type="ECO:0000256" key="8">
    <source>
        <dbReference type="ARBA" id="ARBA00023065"/>
    </source>
</evidence>
<dbReference type="PANTHER" id="PTHR32552">
    <property type="entry name" value="FERRICHROME IRON RECEPTOR-RELATED"/>
    <property type="match status" value="1"/>
</dbReference>
<feature type="domain" description="TonB-dependent receptor-like beta-barrel" evidence="14">
    <location>
        <begin position="364"/>
        <end position="775"/>
    </location>
</feature>
<evidence type="ECO:0000313" key="16">
    <source>
        <dbReference type="EMBL" id="MBB3939768.1"/>
    </source>
</evidence>
<keyword evidence="5 12" id="KW-0812">Transmembrane</keyword>
<evidence type="ECO:0000256" key="5">
    <source>
        <dbReference type="ARBA" id="ARBA00022692"/>
    </source>
</evidence>
<dbReference type="AlphaFoldDB" id="A0A7W6FXY8"/>
<evidence type="ECO:0000313" key="17">
    <source>
        <dbReference type="Proteomes" id="UP000561459"/>
    </source>
</evidence>
<evidence type="ECO:0000259" key="14">
    <source>
        <dbReference type="Pfam" id="PF00593"/>
    </source>
</evidence>
<reference evidence="16 17" key="1">
    <citation type="submission" date="2020-08" db="EMBL/GenBank/DDBJ databases">
        <title>Genomic Encyclopedia of Type Strains, Phase IV (KMG-IV): sequencing the most valuable type-strain genomes for metagenomic binning, comparative biology and taxonomic classification.</title>
        <authorList>
            <person name="Goeker M."/>
        </authorList>
    </citation>
    <scope>NUCLEOTIDE SEQUENCE [LARGE SCALE GENOMIC DNA]</scope>
    <source>
        <strain evidence="16 17">DSM 27568</strain>
    </source>
</reference>
<dbReference type="InterPro" id="IPR039426">
    <property type="entry name" value="TonB-dep_rcpt-like"/>
</dbReference>
<dbReference type="PROSITE" id="PS52016">
    <property type="entry name" value="TONB_DEPENDENT_REC_3"/>
    <property type="match status" value="1"/>
</dbReference>
<evidence type="ECO:0000259" key="15">
    <source>
        <dbReference type="Pfam" id="PF07715"/>
    </source>
</evidence>
<comment type="subcellular location">
    <subcellularLocation>
        <location evidence="1 12">Cell outer membrane</location>
        <topology evidence="1 12">Multi-pass membrane protein</topology>
    </subcellularLocation>
</comment>
<evidence type="ECO:0000256" key="11">
    <source>
        <dbReference type="ARBA" id="ARBA00023237"/>
    </source>
</evidence>
<evidence type="ECO:0000256" key="12">
    <source>
        <dbReference type="PROSITE-ProRule" id="PRU01360"/>
    </source>
</evidence>
<evidence type="ECO:0000256" key="1">
    <source>
        <dbReference type="ARBA" id="ARBA00004571"/>
    </source>
</evidence>
<keyword evidence="8" id="KW-0406">Ion transport</keyword>
<dbReference type="Pfam" id="PF00593">
    <property type="entry name" value="TonB_dep_Rec_b-barrel"/>
    <property type="match status" value="1"/>
</dbReference>
<dbReference type="InterPro" id="IPR036942">
    <property type="entry name" value="Beta-barrel_TonB_sf"/>
</dbReference>
<dbReference type="InterPro" id="IPR037066">
    <property type="entry name" value="Plug_dom_sf"/>
</dbReference>
<dbReference type="InterPro" id="IPR000531">
    <property type="entry name" value="Beta-barrel_TonB"/>
</dbReference>
<evidence type="ECO:0008006" key="18">
    <source>
        <dbReference type="Google" id="ProtNLM"/>
    </source>
</evidence>
<dbReference type="InterPro" id="IPR012910">
    <property type="entry name" value="Plug_dom"/>
</dbReference>
<keyword evidence="6" id="KW-0732">Signal</keyword>
<dbReference type="SUPFAM" id="SSF56935">
    <property type="entry name" value="Porins"/>
    <property type="match status" value="1"/>
</dbReference>
<gene>
    <name evidence="16" type="ORF">GGR39_001408</name>
</gene>
<dbReference type="Gene3D" id="2.170.130.10">
    <property type="entry name" value="TonB-dependent receptor, plug domain"/>
    <property type="match status" value="1"/>
</dbReference>